<dbReference type="FunFam" id="3.40.630.10:FF:000101">
    <property type="entry name" value="N-acetylated alpha-linked acidic dipeptidase like 1"/>
    <property type="match status" value="1"/>
</dbReference>
<dbReference type="Pfam" id="PF04253">
    <property type="entry name" value="TFR_dimer"/>
    <property type="match status" value="1"/>
</dbReference>
<dbReference type="EMBL" id="AZGY01000008">
    <property type="protein sequence ID" value="KZZ96134.1"/>
    <property type="molecule type" value="Genomic_DNA"/>
</dbReference>
<dbReference type="OrthoDB" id="5841748at2759"/>
<dbReference type="InterPro" id="IPR046450">
    <property type="entry name" value="PA_dom_sf"/>
</dbReference>
<comment type="caution">
    <text evidence="7">The sequence shown here is derived from an EMBL/GenBank/DDBJ whole genome shotgun (WGS) entry which is preliminary data.</text>
</comment>
<dbReference type="Gene3D" id="3.40.630.10">
    <property type="entry name" value="Zn peptidases"/>
    <property type="match status" value="1"/>
</dbReference>
<evidence type="ECO:0000313" key="7">
    <source>
        <dbReference type="EMBL" id="KZZ96134.1"/>
    </source>
</evidence>
<dbReference type="STRING" id="1081109.A0A168C4G8"/>
<feature type="domain" description="PA" evidence="4">
    <location>
        <begin position="336"/>
        <end position="422"/>
    </location>
</feature>
<keyword evidence="3" id="KW-1133">Transmembrane helix</keyword>
<keyword evidence="3" id="KW-0812">Transmembrane</keyword>
<evidence type="ECO:0000256" key="1">
    <source>
        <dbReference type="ARBA" id="ARBA00005634"/>
    </source>
</evidence>
<dbReference type="CDD" id="cd08022">
    <property type="entry name" value="M28_PSMA_like"/>
    <property type="match status" value="1"/>
</dbReference>
<feature type="compositionally biased region" description="Polar residues" evidence="2">
    <location>
        <begin position="50"/>
        <end position="60"/>
    </location>
</feature>
<dbReference type="SUPFAM" id="SSF53187">
    <property type="entry name" value="Zn-dependent exopeptidases"/>
    <property type="match status" value="1"/>
</dbReference>
<feature type="region of interest" description="Disordered" evidence="2">
    <location>
        <begin position="1"/>
        <end position="96"/>
    </location>
</feature>
<dbReference type="SUPFAM" id="SSF52025">
    <property type="entry name" value="PA domain"/>
    <property type="match status" value="1"/>
</dbReference>
<dbReference type="Gene3D" id="3.50.30.30">
    <property type="match status" value="1"/>
</dbReference>
<dbReference type="GO" id="GO:0004180">
    <property type="term" value="F:carboxypeptidase activity"/>
    <property type="evidence" value="ECO:0007669"/>
    <property type="project" value="TreeGrafter"/>
</dbReference>
<feature type="compositionally biased region" description="Basic and acidic residues" evidence="2">
    <location>
        <begin position="38"/>
        <end position="49"/>
    </location>
</feature>
<feature type="transmembrane region" description="Helical" evidence="3">
    <location>
        <begin position="178"/>
        <end position="201"/>
    </location>
</feature>
<keyword evidence="8" id="KW-1185">Reference proteome</keyword>
<dbReference type="CDD" id="cd02121">
    <property type="entry name" value="PA_GCPII_like"/>
    <property type="match status" value="1"/>
</dbReference>
<evidence type="ECO:0000313" key="8">
    <source>
        <dbReference type="Proteomes" id="UP000078544"/>
    </source>
</evidence>
<feature type="domain" description="Peptidase M28" evidence="6">
    <location>
        <begin position="524"/>
        <end position="709"/>
    </location>
</feature>
<evidence type="ECO:0000256" key="3">
    <source>
        <dbReference type="SAM" id="Phobius"/>
    </source>
</evidence>
<reference evidence="7 8" key="1">
    <citation type="journal article" date="2016" name="Genome Biol. Evol.">
        <title>Divergent and convergent evolution of fungal pathogenicity.</title>
        <authorList>
            <person name="Shang Y."/>
            <person name="Xiao G."/>
            <person name="Zheng P."/>
            <person name="Cen K."/>
            <person name="Zhan S."/>
            <person name="Wang C."/>
        </authorList>
    </citation>
    <scope>NUCLEOTIDE SEQUENCE [LARGE SCALE GENOMIC DNA]</scope>
    <source>
        <strain evidence="7 8">RCEF 2490</strain>
    </source>
</reference>
<feature type="compositionally biased region" description="Pro residues" evidence="2">
    <location>
        <begin position="1"/>
        <end position="15"/>
    </location>
</feature>
<dbReference type="Pfam" id="PF02225">
    <property type="entry name" value="PA"/>
    <property type="match status" value="1"/>
</dbReference>
<dbReference type="Gene3D" id="1.20.930.40">
    <property type="entry name" value="Transferrin receptor-like, dimerisation domain"/>
    <property type="match status" value="1"/>
</dbReference>
<keyword evidence="7" id="KW-0675">Receptor</keyword>
<dbReference type="InterPro" id="IPR036757">
    <property type="entry name" value="TFR-like_dimer_dom_sf"/>
</dbReference>
<evidence type="ECO:0000256" key="2">
    <source>
        <dbReference type="SAM" id="MobiDB-lite"/>
    </source>
</evidence>
<dbReference type="PANTHER" id="PTHR10404">
    <property type="entry name" value="N-ACETYLATED-ALPHA-LINKED ACIDIC DIPEPTIDASE"/>
    <property type="match status" value="1"/>
</dbReference>
<feature type="domain" description="Transferrin receptor-like dimerisation" evidence="5">
    <location>
        <begin position="780"/>
        <end position="903"/>
    </location>
</feature>
<feature type="compositionally biased region" description="Acidic residues" evidence="2">
    <location>
        <begin position="86"/>
        <end position="95"/>
    </location>
</feature>
<evidence type="ECO:0000259" key="4">
    <source>
        <dbReference type="Pfam" id="PF02225"/>
    </source>
</evidence>
<proteinExistence type="inferred from homology"/>
<dbReference type="InterPro" id="IPR039373">
    <property type="entry name" value="Peptidase_M28B"/>
</dbReference>
<dbReference type="Proteomes" id="UP000078544">
    <property type="component" value="Unassembled WGS sequence"/>
</dbReference>
<dbReference type="Pfam" id="PF04389">
    <property type="entry name" value="Peptidase_M28"/>
    <property type="match status" value="1"/>
</dbReference>
<sequence length="908" mass="100992">MPPSEKAPFYDPVPPTYDEALASGSRRGQGWAVSRGSIDNDAREDEHQSLLRQQPESSAGPSRAPGGYQPPTVETDDESSFFGSDVDSDDEDDDEAAHVRREMQEMEVEEPSSSRGSLWTKRIGFLSSLPKWKWSWRPRLPRLRIQLPSRSAESAHIEDESESRTAASIRQWPRFNSVATVIVFARLFALLIVIGFVYFLFASGFLRSLNSPLPGGMRFDPEDLKHFVQSNIDPLRMRASVQHYSHYAHIAGTEGDYATAMDVESMFARAQLEDVRVDEYFAYVNYPRKDGRTVQIMDKDGKTATWTAKLDEEERGGESAGRQTYAFHGLSRSGDVTGPLVYANYGSREDFQQLKQRGIDTKGAIALVRCSNSQNDQGLQVKAAELAGFAGCLIYNDPADNGIVNGEVAPNGRYMPDDGVRRASVSLKGWVIGDVLTPGWESRKEKQRVSVEDTSGLVKIPSLPLAWRDAQILLQHLKGHGQNVPDGWKGGVPDVDEWWTGDHSSPFVRLQNQQDEIEKQPIWNVYGRIEGMEQTGKSIIIGNHRDTMAFGATQPHSGTAVMIELARIFGNLASRGWRPLRTIEFMSWDGAEYNSIGSTEYVEQYLDPPRSLRENAFAYINLDAAVSGAEFRATGSPILERVLIRAIGRVANPITNLTLKQEWDNRQAKLEGMAGGSDFVPFQHIAGTSSIDLQFSGNPFPHGSSYDNFNLVEQVIDPGFVFHGLMAQVVGLLLLDLADRAIMPFDVVDYARRLEFWVRDLEAWAQKQEGAQQAASSLPFAELKDAVGLVKANAEEFEKWELEWDRSIVISNGLEANGLGAQRVGYNDRMAAFEAALLDLEYGGGIPNRTQFKHIVFGPQKWSTHDISHFPAIRDSVEVGDWELAKKITTKTAAILRRAAVVLQPGSS</sequence>
<name>A0A168C4G8_9HYPO</name>
<dbReference type="SUPFAM" id="SSF47672">
    <property type="entry name" value="Transferrin receptor-like dimerisation domain"/>
    <property type="match status" value="1"/>
</dbReference>
<dbReference type="PANTHER" id="PTHR10404:SF71">
    <property type="entry name" value="CARBOXYPEPTIDASE TRE2, PUTATIVE (AFU_ORTHOLOGUE AFUA_3G10650)-RELATED"/>
    <property type="match status" value="1"/>
</dbReference>
<gene>
    <name evidence="7" type="ORF">AAL_04430</name>
</gene>
<dbReference type="InterPro" id="IPR007365">
    <property type="entry name" value="TFR-like_dimer_dom"/>
</dbReference>
<dbReference type="InterPro" id="IPR003137">
    <property type="entry name" value="PA_domain"/>
</dbReference>
<organism evidence="7 8">
    <name type="scientific">Moelleriella libera RCEF 2490</name>
    <dbReference type="NCBI Taxonomy" id="1081109"/>
    <lineage>
        <taxon>Eukaryota</taxon>
        <taxon>Fungi</taxon>
        <taxon>Dikarya</taxon>
        <taxon>Ascomycota</taxon>
        <taxon>Pezizomycotina</taxon>
        <taxon>Sordariomycetes</taxon>
        <taxon>Hypocreomycetidae</taxon>
        <taxon>Hypocreales</taxon>
        <taxon>Clavicipitaceae</taxon>
        <taxon>Moelleriella</taxon>
    </lineage>
</organism>
<evidence type="ECO:0000259" key="5">
    <source>
        <dbReference type="Pfam" id="PF04253"/>
    </source>
</evidence>
<protein>
    <submittedName>
        <fullName evidence="7">Transferrin receptor-like, dimerization domain protein</fullName>
    </submittedName>
</protein>
<keyword evidence="3" id="KW-0472">Membrane</keyword>
<accession>A0A168C4G8</accession>
<dbReference type="AlphaFoldDB" id="A0A168C4G8"/>
<comment type="similarity">
    <text evidence="1">Belongs to the peptidase M28 family. M28B subfamily.</text>
</comment>
<evidence type="ECO:0000259" key="6">
    <source>
        <dbReference type="Pfam" id="PF04389"/>
    </source>
</evidence>
<dbReference type="InterPro" id="IPR007484">
    <property type="entry name" value="Peptidase_M28"/>
</dbReference>